<dbReference type="Proteomes" id="UP000078272">
    <property type="component" value="Unassembled WGS sequence"/>
</dbReference>
<gene>
    <name evidence="1" type="ORF">NS226_09970</name>
</gene>
<dbReference type="STRING" id="401562.NS365_02215"/>
<reference evidence="1 2" key="1">
    <citation type="journal article" date="2016" name="Front. Microbiol.">
        <title>Genomic Resource of Rice Seed Associated Bacteria.</title>
        <authorList>
            <person name="Midha S."/>
            <person name="Bansal K."/>
            <person name="Sharma S."/>
            <person name="Kumar N."/>
            <person name="Patil P.P."/>
            <person name="Chaudhry V."/>
            <person name="Patil P.B."/>
        </authorList>
    </citation>
    <scope>NUCLEOTIDE SEQUENCE [LARGE SCALE GENOMIC DNA]</scope>
    <source>
        <strain evidence="1 2">NS226</strain>
    </source>
</reference>
<sequence length="91" mass="9460">MSKSRSKRRTRRSGAGAALLRAMLLVGPLALAIVVGLSPRFERSLSGDGIDMSITGSVAPSSFSFAMGAPSSPSYLNPCLRFPDGSQRGAC</sequence>
<protein>
    <submittedName>
        <fullName evidence="1">Uncharacterized protein</fullName>
    </submittedName>
</protein>
<name>A0A175RAU9_9HYPH</name>
<accession>A0A175RAU9</accession>
<proteinExistence type="predicted"/>
<comment type="caution">
    <text evidence="1">The sequence shown here is derived from an EMBL/GenBank/DDBJ whole genome shotgun (WGS) entry which is preliminary data.</text>
</comment>
<evidence type="ECO:0000313" key="1">
    <source>
        <dbReference type="EMBL" id="KTQ95737.1"/>
    </source>
</evidence>
<evidence type="ECO:0000313" key="2">
    <source>
        <dbReference type="Proteomes" id="UP000078272"/>
    </source>
</evidence>
<dbReference type="PATRIC" id="fig|401562.3.peg.1467"/>
<dbReference type="AlphaFoldDB" id="A0A175RAU9"/>
<organism evidence="1 2">
    <name type="scientific">Aureimonas ureilytica</name>
    <dbReference type="NCBI Taxonomy" id="401562"/>
    <lineage>
        <taxon>Bacteria</taxon>
        <taxon>Pseudomonadati</taxon>
        <taxon>Pseudomonadota</taxon>
        <taxon>Alphaproteobacteria</taxon>
        <taxon>Hyphomicrobiales</taxon>
        <taxon>Aurantimonadaceae</taxon>
        <taxon>Aureimonas</taxon>
    </lineage>
</organism>
<dbReference type="EMBL" id="LDPZ01000020">
    <property type="protein sequence ID" value="KTQ95737.1"/>
    <property type="molecule type" value="Genomic_DNA"/>
</dbReference>